<evidence type="ECO:0000256" key="1">
    <source>
        <dbReference type="ARBA" id="ARBA00004141"/>
    </source>
</evidence>
<feature type="compositionally biased region" description="Gly residues" evidence="5">
    <location>
        <begin position="9"/>
        <end position="29"/>
    </location>
</feature>
<organism evidence="6 7">
    <name type="scientific">Streptomyces cyaneogriseus subsp. noncyanogenus</name>
    <dbReference type="NCBI Taxonomy" id="477245"/>
    <lineage>
        <taxon>Bacteria</taxon>
        <taxon>Bacillati</taxon>
        <taxon>Actinomycetota</taxon>
        <taxon>Actinomycetes</taxon>
        <taxon>Kitasatosporales</taxon>
        <taxon>Streptomycetaceae</taxon>
        <taxon>Streptomyces</taxon>
    </lineage>
</organism>
<keyword evidence="3" id="KW-1133">Transmembrane helix</keyword>
<feature type="region of interest" description="Disordered" evidence="5">
    <location>
        <begin position="239"/>
        <end position="260"/>
    </location>
</feature>
<accession>A0A0C5G7K2</accession>
<dbReference type="PANTHER" id="PTHR42723:SF1">
    <property type="entry name" value="CHLOROPHYLL SYNTHASE, CHLOROPLASTIC"/>
    <property type="match status" value="1"/>
</dbReference>
<protein>
    <submittedName>
        <fullName evidence="6">UbiA prenyltransferase</fullName>
    </submittedName>
</protein>
<evidence type="ECO:0000313" key="7">
    <source>
        <dbReference type="Proteomes" id="UP000032234"/>
    </source>
</evidence>
<dbReference type="Gene3D" id="1.10.357.140">
    <property type="entry name" value="UbiA prenyltransferase"/>
    <property type="match status" value="1"/>
</dbReference>
<keyword evidence="7" id="KW-1185">Reference proteome</keyword>
<dbReference type="OrthoDB" id="2908954at2"/>
<dbReference type="InterPro" id="IPR050475">
    <property type="entry name" value="Prenyltransferase_related"/>
</dbReference>
<comment type="subcellular location">
    <subcellularLocation>
        <location evidence="1">Membrane</location>
        <topology evidence="1">Multi-pass membrane protein</topology>
    </subcellularLocation>
</comment>
<keyword evidence="2" id="KW-0812">Transmembrane</keyword>
<dbReference type="Pfam" id="PF01040">
    <property type="entry name" value="UbiA"/>
    <property type="match status" value="1"/>
</dbReference>
<proteinExistence type="predicted"/>
<dbReference type="KEGG" id="scw:TU94_28015"/>
<dbReference type="AlphaFoldDB" id="A0A0C5G7K2"/>
<dbReference type="EMBL" id="CP010849">
    <property type="protein sequence ID" value="AJP04725.1"/>
    <property type="molecule type" value="Genomic_DNA"/>
</dbReference>
<dbReference type="InterPro" id="IPR000537">
    <property type="entry name" value="UbiA_prenyltransferase"/>
</dbReference>
<dbReference type="RefSeq" id="WP_044385755.1">
    <property type="nucleotide sequence ID" value="NZ_CP010849.1"/>
</dbReference>
<keyword evidence="6" id="KW-0808">Transferase</keyword>
<evidence type="ECO:0000256" key="2">
    <source>
        <dbReference type="ARBA" id="ARBA00022692"/>
    </source>
</evidence>
<evidence type="ECO:0000256" key="4">
    <source>
        <dbReference type="ARBA" id="ARBA00023136"/>
    </source>
</evidence>
<dbReference type="GO" id="GO:0016020">
    <property type="term" value="C:membrane"/>
    <property type="evidence" value="ECO:0007669"/>
    <property type="project" value="UniProtKB-SubCell"/>
</dbReference>
<dbReference type="InterPro" id="IPR044878">
    <property type="entry name" value="UbiA_sf"/>
</dbReference>
<evidence type="ECO:0000256" key="5">
    <source>
        <dbReference type="SAM" id="MobiDB-lite"/>
    </source>
</evidence>
<evidence type="ECO:0000256" key="3">
    <source>
        <dbReference type="ARBA" id="ARBA00022989"/>
    </source>
</evidence>
<dbReference type="GO" id="GO:0016765">
    <property type="term" value="F:transferase activity, transferring alkyl or aryl (other than methyl) groups"/>
    <property type="evidence" value="ECO:0007669"/>
    <property type="project" value="InterPro"/>
</dbReference>
<reference evidence="6 7" key="1">
    <citation type="submission" date="2015-02" db="EMBL/GenBank/DDBJ databases">
        <title>Genome sequence of thermotolerant Streptomyces cyaneogriseus subsp. Noncyanogenus NMWT1, the producer of nematocidal antibiotics nemadectin.</title>
        <authorList>
            <person name="Wang H."/>
            <person name="Li C."/>
            <person name="Xiang W."/>
            <person name="Wang X."/>
        </authorList>
    </citation>
    <scope>NUCLEOTIDE SEQUENCE [LARGE SCALE GENOMIC DNA]</scope>
    <source>
        <strain evidence="6 7">NMWT 1</strain>
    </source>
</reference>
<dbReference type="HOGENOM" id="CLU_060108_1_0_11"/>
<keyword evidence="4" id="KW-0472">Membrane</keyword>
<feature type="region of interest" description="Disordered" evidence="5">
    <location>
        <begin position="1"/>
        <end position="29"/>
    </location>
</feature>
<dbReference type="STRING" id="477245.TU94_28015"/>
<feature type="compositionally biased region" description="Low complexity" evidence="5">
    <location>
        <begin position="240"/>
        <end position="250"/>
    </location>
</feature>
<name>A0A0C5G7K2_9ACTN</name>
<evidence type="ECO:0000313" key="6">
    <source>
        <dbReference type="EMBL" id="AJP04725.1"/>
    </source>
</evidence>
<gene>
    <name evidence="6" type="ORF">TU94_28015</name>
</gene>
<sequence>MSPADEETGGNGRTGGAGRAAGTRGAAGTGGARASRALAWAELLRLPALFTVPGDALAGAAAAGAHAGPRTLLAIGSSLCLYEAGMALNDWADRAEDAAERPHRPLPSGRVRPAAALTAACALTGAGLALAAGAGRRALAVATPLAATVWAYDLALKHTPAGPAAMAAARGLDLLLGAAATTGRVRAALPSAALLGTHTLAVTAVSRQETRGGSALAPLAACVTTGLLARRVTHRPTRLPAGRGEAAAPGLPGPAPQSPARLAAALPGARRHPAGPAAAGPATGRGSARLAAALGAAYAATAARPYLHAALNPSPPLTQRAVGGGIRATIPLQAALAARSGAAVTALLVAALAPAGRKFARKVSIT</sequence>
<dbReference type="NCBIfam" id="NF045897">
    <property type="entry name" value="SCO3242_trans"/>
    <property type="match status" value="1"/>
</dbReference>
<dbReference type="Proteomes" id="UP000032234">
    <property type="component" value="Chromosome"/>
</dbReference>
<dbReference type="PATRIC" id="fig|477245.3.peg.5940"/>
<dbReference type="PANTHER" id="PTHR42723">
    <property type="entry name" value="CHLOROPHYLL SYNTHASE"/>
    <property type="match status" value="1"/>
</dbReference>